<keyword evidence="3" id="KW-1185">Reference proteome</keyword>
<dbReference type="Proteomes" id="UP000694547">
    <property type="component" value="Chromosome 5"/>
</dbReference>
<reference evidence="2" key="3">
    <citation type="submission" date="2025-09" db="UniProtKB">
        <authorList>
            <consortium name="Ensembl"/>
        </authorList>
    </citation>
    <scope>IDENTIFICATION</scope>
</reference>
<dbReference type="AlphaFoldDB" id="A0A8C8UQV5"/>
<organism evidence="2 3">
    <name type="scientific">Peromyscus maniculatus bairdii</name>
    <name type="common">Prairie deer mouse</name>
    <dbReference type="NCBI Taxonomy" id="230844"/>
    <lineage>
        <taxon>Eukaryota</taxon>
        <taxon>Metazoa</taxon>
        <taxon>Chordata</taxon>
        <taxon>Craniata</taxon>
        <taxon>Vertebrata</taxon>
        <taxon>Euteleostomi</taxon>
        <taxon>Mammalia</taxon>
        <taxon>Eutheria</taxon>
        <taxon>Euarchontoglires</taxon>
        <taxon>Glires</taxon>
        <taxon>Rodentia</taxon>
        <taxon>Myomorpha</taxon>
        <taxon>Muroidea</taxon>
        <taxon>Cricetidae</taxon>
        <taxon>Neotominae</taxon>
        <taxon>Peromyscus</taxon>
    </lineage>
</organism>
<reference evidence="2" key="2">
    <citation type="submission" date="2025-08" db="UniProtKB">
        <authorList>
            <consortium name="Ensembl"/>
        </authorList>
    </citation>
    <scope>IDENTIFICATION</scope>
</reference>
<evidence type="ECO:0000313" key="3">
    <source>
        <dbReference type="Proteomes" id="UP000694547"/>
    </source>
</evidence>
<accession>A0A8C8UQV5</accession>
<sequence length="137" mass="14829">MEKEPCPWPCLPLFSSSPATVHGTAWRRTGSQHVEPNSWLTGWSRAPVFQSFASGTTPFLPMWPRVYRARSPGWTSPSLTSSPGLSEEPDGPLKTLGSSPVMTTPPTGKGGSEELQLVPSILRMPQEGRGNLSCHCP</sequence>
<name>A0A8C8UQV5_PERMB</name>
<protein>
    <submittedName>
        <fullName evidence="2">NLR family, CARD domain containing 5</fullName>
    </submittedName>
</protein>
<reference evidence="2 3" key="1">
    <citation type="submission" date="2018-10" db="EMBL/GenBank/DDBJ databases">
        <title>Improved assembly of the deer mouse Peromyscus maniculatus genome.</title>
        <authorList>
            <person name="Lassance J.-M."/>
            <person name="Hoekstra H.E."/>
        </authorList>
    </citation>
    <scope>NUCLEOTIDE SEQUENCE [LARGE SCALE GENOMIC DNA]</scope>
</reference>
<feature type="region of interest" description="Disordered" evidence="1">
    <location>
        <begin position="73"/>
        <end position="116"/>
    </location>
</feature>
<feature type="compositionally biased region" description="Low complexity" evidence="1">
    <location>
        <begin position="73"/>
        <end position="86"/>
    </location>
</feature>
<dbReference type="GeneTree" id="ENSGT00940000160652"/>
<proteinExistence type="predicted"/>
<evidence type="ECO:0000313" key="2">
    <source>
        <dbReference type="Ensembl" id="ENSPEMP00000034385.1"/>
    </source>
</evidence>
<dbReference type="Ensembl" id="ENSPEMT00000037379.1">
    <property type="protein sequence ID" value="ENSPEMP00000034385.1"/>
    <property type="gene ID" value="ENSPEMG00000000257.2"/>
</dbReference>
<evidence type="ECO:0000256" key="1">
    <source>
        <dbReference type="SAM" id="MobiDB-lite"/>
    </source>
</evidence>
<feature type="compositionally biased region" description="Polar residues" evidence="1">
    <location>
        <begin position="96"/>
        <end position="106"/>
    </location>
</feature>